<dbReference type="InterPro" id="IPR001647">
    <property type="entry name" value="HTH_TetR"/>
</dbReference>
<feature type="domain" description="HTH tetR-type" evidence="3">
    <location>
        <begin position="15"/>
        <end position="75"/>
    </location>
</feature>
<dbReference type="Proteomes" id="UP000886886">
    <property type="component" value="Unassembled WGS sequence"/>
</dbReference>
<reference evidence="4" key="1">
    <citation type="submission" date="2020-10" db="EMBL/GenBank/DDBJ databases">
        <authorList>
            <person name="Gilroy R."/>
        </authorList>
    </citation>
    <scope>NUCLEOTIDE SEQUENCE</scope>
    <source>
        <strain evidence="4">ChiSjej3B21-11622</strain>
    </source>
</reference>
<dbReference type="PANTHER" id="PTHR43479">
    <property type="entry name" value="ACREF/ENVCD OPERON REPRESSOR-RELATED"/>
    <property type="match status" value="1"/>
</dbReference>
<gene>
    <name evidence="4" type="ORF">IAB26_04265</name>
</gene>
<dbReference type="EMBL" id="DVFT01000058">
    <property type="protein sequence ID" value="HIQ95757.1"/>
    <property type="molecule type" value="Genomic_DNA"/>
</dbReference>
<evidence type="ECO:0000256" key="2">
    <source>
        <dbReference type="PROSITE-ProRule" id="PRU00335"/>
    </source>
</evidence>
<keyword evidence="1 2" id="KW-0238">DNA-binding</keyword>
<dbReference type="GO" id="GO:0003677">
    <property type="term" value="F:DNA binding"/>
    <property type="evidence" value="ECO:0007669"/>
    <property type="project" value="UniProtKB-UniRule"/>
</dbReference>
<dbReference type="Gene3D" id="1.10.357.10">
    <property type="entry name" value="Tetracycline Repressor, domain 2"/>
    <property type="match status" value="1"/>
</dbReference>
<dbReference type="InterPro" id="IPR050624">
    <property type="entry name" value="HTH-type_Tx_Regulator"/>
</dbReference>
<comment type="caution">
    <text evidence="4">The sequence shown here is derived from an EMBL/GenBank/DDBJ whole genome shotgun (WGS) entry which is preliminary data.</text>
</comment>
<accession>A0A9D0ZU78</accession>
<sequence>MKKQEKKYSADRRTRYTRKVIRDTLLAAMQQKPFSKITVTEICKQSDINRGTFYLHYYDLDDVLDDIIGEILQDTTHVMDQVLCPAKTRCTYPFCQKVRENREFQILFFDDIASARLLEKLCEVSKENFITGLMRNSLLSFEEAEAILYFQMNACLAINKQMLKNGCQDWGKIQKSIDQFIKSGLESFLIRDGRQLK</sequence>
<feature type="DNA-binding region" description="H-T-H motif" evidence="2">
    <location>
        <begin position="38"/>
        <end position="57"/>
    </location>
</feature>
<protein>
    <submittedName>
        <fullName evidence="4">TetR/AcrR family transcriptional regulator</fullName>
    </submittedName>
</protein>
<evidence type="ECO:0000256" key="1">
    <source>
        <dbReference type="ARBA" id="ARBA00023125"/>
    </source>
</evidence>
<dbReference type="SUPFAM" id="SSF46689">
    <property type="entry name" value="Homeodomain-like"/>
    <property type="match status" value="1"/>
</dbReference>
<organism evidence="4 5">
    <name type="scientific">Candidatus Limivivens merdigallinarum</name>
    <dbReference type="NCBI Taxonomy" id="2840859"/>
    <lineage>
        <taxon>Bacteria</taxon>
        <taxon>Bacillati</taxon>
        <taxon>Bacillota</taxon>
        <taxon>Clostridia</taxon>
        <taxon>Lachnospirales</taxon>
        <taxon>Lachnospiraceae</taxon>
        <taxon>Lachnospiraceae incertae sedis</taxon>
        <taxon>Candidatus Limivivens</taxon>
    </lineage>
</organism>
<dbReference type="PROSITE" id="PS50977">
    <property type="entry name" value="HTH_TETR_2"/>
    <property type="match status" value="1"/>
</dbReference>
<dbReference type="InterPro" id="IPR009057">
    <property type="entry name" value="Homeodomain-like_sf"/>
</dbReference>
<reference evidence="4" key="2">
    <citation type="journal article" date="2021" name="PeerJ">
        <title>Extensive microbial diversity within the chicken gut microbiome revealed by metagenomics and culture.</title>
        <authorList>
            <person name="Gilroy R."/>
            <person name="Ravi A."/>
            <person name="Getino M."/>
            <person name="Pursley I."/>
            <person name="Horton D.L."/>
            <person name="Alikhan N.F."/>
            <person name="Baker D."/>
            <person name="Gharbi K."/>
            <person name="Hall N."/>
            <person name="Watson M."/>
            <person name="Adriaenssens E.M."/>
            <person name="Foster-Nyarko E."/>
            <person name="Jarju S."/>
            <person name="Secka A."/>
            <person name="Antonio M."/>
            <person name="Oren A."/>
            <person name="Chaudhuri R.R."/>
            <person name="La Ragione R."/>
            <person name="Hildebrand F."/>
            <person name="Pallen M.J."/>
        </authorList>
    </citation>
    <scope>NUCLEOTIDE SEQUENCE</scope>
    <source>
        <strain evidence="4">ChiSjej3B21-11622</strain>
    </source>
</reference>
<evidence type="ECO:0000313" key="4">
    <source>
        <dbReference type="EMBL" id="HIQ95757.1"/>
    </source>
</evidence>
<evidence type="ECO:0000313" key="5">
    <source>
        <dbReference type="Proteomes" id="UP000886886"/>
    </source>
</evidence>
<dbReference type="AlphaFoldDB" id="A0A9D0ZU78"/>
<evidence type="ECO:0000259" key="3">
    <source>
        <dbReference type="PROSITE" id="PS50977"/>
    </source>
</evidence>
<dbReference type="PANTHER" id="PTHR43479:SF7">
    <property type="entry name" value="TETR-FAMILY TRANSCRIPTIONAL REGULATOR"/>
    <property type="match status" value="1"/>
</dbReference>
<proteinExistence type="predicted"/>
<name>A0A9D0ZU78_9FIRM</name>